<keyword evidence="2" id="KW-1185">Reference proteome</keyword>
<comment type="caution">
    <text evidence="1">The sequence shown here is derived from an EMBL/GenBank/DDBJ whole genome shotgun (WGS) entry which is preliminary data.</text>
</comment>
<evidence type="ECO:0000313" key="1">
    <source>
        <dbReference type="EMBL" id="ROP42520.1"/>
    </source>
</evidence>
<evidence type="ECO:0000313" key="2">
    <source>
        <dbReference type="Proteomes" id="UP000268727"/>
    </source>
</evidence>
<dbReference type="EMBL" id="RJKM01000001">
    <property type="protein sequence ID" value="ROP42520.1"/>
    <property type="molecule type" value="Genomic_DNA"/>
</dbReference>
<accession>A0A3N1HJ35</accession>
<reference evidence="1 2" key="1">
    <citation type="submission" date="2018-11" db="EMBL/GenBank/DDBJ databases">
        <title>Sequencing the genomes of 1000 actinobacteria strains.</title>
        <authorList>
            <person name="Klenk H.-P."/>
        </authorList>
    </citation>
    <scope>NUCLEOTIDE SEQUENCE [LARGE SCALE GENOMIC DNA]</scope>
    <source>
        <strain evidence="1 2">DSM 44231</strain>
    </source>
</reference>
<gene>
    <name evidence="1" type="ORF">EDD40_8024</name>
</gene>
<dbReference type="RefSeq" id="WP_170185379.1">
    <property type="nucleotide sequence ID" value="NZ_RJKM01000001.1"/>
</dbReference>
<dbReference type="AlphaFoldDB" id="A0A3N1HJ35"/>
<organism evidence="1 2">
    <name type="scientific">Saccharothrix texasensis</name>
    <dbReference type="NCBI Taxonomy" id="103734"/>
    <lineage>
        <taxon>Bacteria</taxon>
        <taxon>Bacillati</taxon>
        <taxon>Actinomycetota</taxon>
        <taxon>Actinomycetes</taxon>
        <taxon>Pseudonocardiales</taxon>
        <taxon>Pseudonocardiaceae</taxon>
        <taxon>Saccharothrix</taxon>
    </lineage>
</organism>
<proteinExistence type="predicted"/>
<sequence length="57" mass="6669">MTPTPNDISSCDLRFELAAAVKDLRHYRDTHDHATADLMLAWIDALLDEWNRRARCR</sequence>
<protein>
    <submittedName>
        <fullName evidence="1">Uncharacterized protein</fullName>
    </submittedName>
</protein>
<dbReference type="Proteomes" id="UP000268727">
    <property type="component" value="Unassembled WGS sequence"/>
</dbReference>
<name>A0A3N1HJ35_9PSEU</name>